<dbReference type="InterPro" id="IPR000086">
    <property type="entry name" value="NUDIX_hydrolase_dom"/>
</dbReference>
<organism evidence="4 5">
    <name type="scientific">Catellatospora aurea</name>
    <dbReference type="NCBI Taxonomy" id="1337874"/>
    <lineage>
        <taxon>Bacteria</taxon>
        <taxon>Bacillati</taxon>
        <taxon>Actinomycetota</taxon>
        <taxon>Actinomycetes</taxon>
        <taxon>Micromonosporales</taxon>
        <taxon>Micromonosporaceae</taxon>
        <taxon>Catellatospora</taxon>
    </lineage>
</organism>
<dbReference type="PANTHER" id="PTHR43046:SF14">
    <property type="entry name" value="MUTT_NUDIX FAMILY PROTEIN"/>
    <property type="match status" value="1"/>
</dbReference>
<protein>
    <submittedName>
        <fullName evidence="4">NUDIX domain-containing protein</fullName>
    </submittedName>
</protein>
<evidence type="ECO:0000259" key="3">
    <source>
        <dbReference type="PROSITE" id="PS51462"/>
    </source>
</evidence>
<dbReference type="RefSeq" id="WP_376805291.1">
    <property type="nucleotide sequence ID" value="NZ_JBHTAC010000003.1"/>
</dbReference>
<sequence>MFRLLHRVRGVYWRVAKPTTYGVKVLIVHAADAERVLLVRHSYGDRSLWSLPGGGYRPARETPEQAARRECVEELGVGLDPSALVLAEHLTANGGRQGHLKIVRVCASSDGVRPNGEISEARWTTLDLADLPDDPPVSKWVHSALKAHAQDRHGGGMSRPATTR</sequence>
<dbReference type="EMBL" id="JBHTAC010000003">
    <property type="protein sequence ID" value="MFC7241858.1"/>
    <property type="molecule type" value="Genomic_DNA"/>
</dbReference>
<dbReference type="Pfam" id="PF00293">
    <property type="entry name" value="NUDIX"/>
    <property type="match status" value="1"/>
</dbReference>
<comment type="cofactor">
    <cofactor evidence="1">
        <name>Mg(2+)</name>
        <dbReference type="ChEBI" id="CHEBI:18420"/>
    </cofactor>
</comment>
<keyword evidence="5" id="KW-1185">Reference proteome</keyword>
<gene>
    <name evidence="4" type="ORF">ACFQO7_05120</name>
</gene>
<evidence type="ECO:0000256" key="2">
    <source>
        <dbReference type="ARBA" id="ARBA00022801"/>
    </source>
</evidence>
<comment type="caution">
    <text evidence="4">The sequence shown here is derived from an EMBL/GenBank/DDBJ whole genome shotgun (WGS) entry which is preliminary data.</text>
</comment>
<keyword evidence="2" id="KW-0378">Hydrolase</keyword>
<evidence type="ECO:0000313" key="4">
    <source>
        <dbReference type="EMBL" id="MFC7241858.1"/>
    </source>
</evidence>
<reference evidence="5" key="1">
    <citation type="journal article" date="2019" name="Int. J. Syst. Evol. Microbiol.">
        <title>The Global Catalogue of Microorganisms (GCM) 10K type strain sequencing project: providing services to taxonomists for standard genome sequencing and annotation.</title>
        <authorList>
            <consortium name="The Broad Institute Genomics Platform"/>
            <consortium name="The Broad Institute Genome Sequencing Center for Infectious Disease"/>
            <person name="Wu L."/>
            <person name="Ma J."/>
        </authorList>
    </citation>
    <scope>NUCLEOTIDE SEQUENCE [LARGE SCALE GENOMIC DNA]</scope>
    <source>
        <strain evidence="5">CGMCC 1.9106</strain>
    </source>
</reference>
<dbReference type="PROSITE" id="PS51462">
    <property type="entry name" value="NUDIX"/>
    <property type="match status" value="1"/>
</dbReference>
<dbReference type="PANTHER" id="PTHR43046">
    <property type="entry name" value="GDP-MANNOSE MANNOSYL HYDROLASE"/>
    <property type="match status" value="1"/>
</dbReference>
<dbReference type="Gene3D" id="3.90.79.10">
    <property type="entry name" value="Nucleoside Triphosphate Pyrophosphohydrolase"/>
    <property type="match status" value="1"/>
</dbReference>
<feature type="domain" description="Nudix hydrolase" evidence="3">
    <location>
        <begin position="18"/>
        <end position="149"/>
    </location>
</feature>
<evidence type="ECO:0000256" key="1">
    <source>
        <dbReference type="ARBA" id="ARBA00001946"/>
    </source>
</evidence>
<dbReference type="SUPFAM" id="SSF55811">
    <property type="entry name" value="Nudix"/>
    <property type="match status" value="1"/>
</dbReference>
<dbReference type="Proteomes" id="UP001596392">
    <property type="component" value="Unassembled WGS sequence"/>
</dbReference>
<name>A0ABW2GUV2_9ACTN</name>
<proteinExistence type="predicted"/>
<dbReference type="InterPro" id="IPR015797">
    <property type="entry name" value="NUDIX_hydrolase-like_dom_sf"/>
</dbReference>
<evidence type="ECO:0000313" key="5">
    <source>
        <dbReference type="Proteomes" id="UP001596392"/>
    </source>
</evidence>
<accession>A0ABW2GUV2</accession>